<proteinExistence type="inferred from homology"/>
<evidence type="ECO:0000256" key="5">
    <source>
        <dbReference type="ARBA" id="ARBA00022630"/>
    </source>
</evidence>
<evidence type="ECO:0000259" key="16">
    <source>
        <dbReference type="Pfam" id="PF02770"/>
    </source>
</evidence>
<dbReference type="AlphaFoldDB" id="A0A0N7ZAQ3"/>
<evidence type="ECO:0000256" key="12">
    <source>
        <dbReference type="ARBA" id="ARBA00049192"/>
    </source>
</evidence>
<evidence type="ECO:0000313" key="18">
    <source>
        <dbReference type="EMBL" id="JAI59488.1"/>
    </source>
</evidence>
<dbReference type="InterPro" id="IPR006091">
    <property type="entry name" value="Acyl-CoA_Oxase/DH_mid-dom"/>
</dbReference>
<name>A0A0N7ZAQ3_SCYOL</name>
<dbReference type="InterPro" id="IPR037069">
    <property type="entry name" value="AcylCoA_DH/ox_N_sf"/>
</dbReference>
<evidence type="ECO:0000256" key="14">
    <source>
        <dbReference type="RuleBase" id="RU362125"/>
    </source>
</evidence>
<dbReference type="Gene3D" id="2.40.110.10">
    <property type="entry name" value="Butyryl-CoA Dehydrogenase, subunit A, domain 2"/>
    <property type="match status" value="1"/>
</dbReference>
<organism evidence="18">
    <name type="scientific">Scylla olivacea</name>
    <name type="common">Orange mud crab</name>
    <name type="synonym">Cancer olivacea</name>
    <dbReference type="NCBI Taxonomy" id="85551"/>
    <lineage>
        <taxon>Eukaryota</taxon>
        <taxon>Metazoa</taxon>
        <taxon>Ecdysozoa</taxon>
        <taxon>Arthropoda</taxon>
        <taxon>Crustacea</taxon>
        <taxon>Multicrustacea</taxon>
        <taxon>Malacostraca</taxon>
        <taxon>Eumalacostraca</taxon>
        <taxon>Eucarida</taxon>
        <taxon>Decapoda</taxon>
        <taxon>Pleocyemata</taxon>
        <taxon>Brachyura</taxon>
        <taxon>Eubrachyura</taxon>
        <taxon>Portunoidea</taxon>
        <taxon>Portunidae</taxon>
        <taxon>Portuninae</taxon>
        <taxon>Scylla</taxon>
    </lineage>
</organism>
<reference evidence="18" key="1">
    <citation type="submission" date="2015-09" db="EMBL/GenBank/DDBJ databases">
        <title>Scylla olivacea transcriptome.</title>
        <authorList>
            <person name="Ikhwanuddin M."/>
        </authorList>
    </citation>
    <scope>NUCLEOTIDE SEQUENCE</scope>
</reference>
<evidence type="ECO:0000256" key="7">
    <source>
        <dbReference type="ARBA" id="ARBA00023002"/>
    </source>
</evidence>
<comment type="catalytic activity">
    <reaction evidence="11">
        <text>pentanoyl-CoA + oxidized [electron-transfer flavoprotein] + H(+) = (2E)-pentenoyl-CoA + reduced [electron-transfer flavoprotein]</text>
        <dbReference type="Rhea" id="RHEA:43456"/>
        <dbReference type="Rhea" id="RHEA-COMP:10685"/>
        <dbReference type="Rhea" id="RHEA-COMP:10686"/>
        <dbReference type="ChEBI" id="CHEBI:15378"/>
        <dbReference type="ChEBI" id="CHEBI:57389"/>
        <dbReference type="ChEBI" id="CHEBI:57692"/>
        <dbReference type="ChEBI" id="CHEBI:58307"/>
        <dbReference type="ChEBI" id="CHEBI:86160"/>
    </reaction>
    <physiologicalReaction direction="left-to-right" evidence="11">
        <dbReference type="Rhea" id="RHEA:43457"/>
    </physiologicalReaction>
</comment>
<dbReference type="InterPro" id="IPR006089">
    <property type="entry name" value="Acyl-CoA_DH_CS"/>
</dbReference>
<keyword evidence="5 14" id="KW-0285">Flavoprotein</keyword>
<dbReference type="EC" id="1.3.8.1" evidence="4"/>
<comment type="catalytic activity">
    <reaction evidence="12">
        <text>hexanoyl-CoA + oxidized [electron-transfer flavoprotein] + H(+) = (2E)-hexenoyl-CoA + reduced [electron-transfer flavoprotein]</text>
        <dbReference type="Rhea" id="RHEA:43464"/>
        <dbReference type="Rhea" id="RHEA-COMP:10685"/>
        <dbReference type="Rhea" id="RHEA-COMP:10686"/>
        <dbReference type="ChEBI" id="CHEBI:15378"/>
        <dbReference type="ChEBI" id="CHEBI:57692"/>
        <dbReference type="ChEBI" id="CHEBI:58307"/>
        <dbReference type="ChEBI" id="CHEBI:62077"/>
        <dbReference type="ChEBI" id="CHEBI:62620"/>
    </reaction>
    <physiologicalReaction direction="left-to-right" evidence="12">
        <dbReference type="Rhea" id="RHEA:43465"/>
    </physiologicalReaction>
</comment>
<evidence type="ECO:0000256" key="1">
    <source>
        <dbReference type="ARBA" id="ARBA00001974"/>
    </source>
</evidence>
<comment type="catalytic activity">
    <reaction evidence="13">
        <text>butanoyl-CoA + oxidized [electron-transfer flavoprotein] + H(+) = (2E)-butenoyl-CoA + reduced [electron-transfer flavoprotein]</text>
        <dbReference type="Rhea" id="RHEA:24004"/>
        <dbReference type="Rhea" id="RHEA-COMP:10685"/>
        <dbReference type="Rhea" id="RHEA-COMP:10686"/>
        <dbReference type="ChEBI" id="CHEBI:15378"/>
        <dbReference type="ChEBI" id="CHEBI:57332"/>
        <dbReference type="ChEBI" id="CHEBI:57371"/>
        <dbReference type="ChEBI" id="CHEBI:57692"/>
        <dbReference type="ChEBI" id="CHEBI:58307"/>
        <dbReference type="EC" id="1.3.8.1"/>
    </reaction>
    <physiologicalReaction direction="left-to-right" evidence="13">
        <dbReference type="Rhea" id="RHEA:24005"/>
    </physiologicalReaction>
</comment>
<evidence type="ECO:0000256" key="4">
    <source>
        <dbReference type="ARBA" id="ARBA00012046"/>
    </source>
</evidence>
<evidence type="ECO:0000259" key="15">
    <source>
        <dbReference type="Pfam" id="PF00441"/>
    </source>
</evidence>
<dbReference type="InterPro" id="IPR013786">
    <property type="entry name" value="AcylCoA_DH/ox_N"/>
</dbReference>
<evidence type="ECO:0000256" key="11">
    <source>
        <dbReference type="ARBA" id="ARBA00048499"/>
    </source>
</evidence>
<dbReference type="InterPro" id="IPR009100">
    <property type="entry name" value="AcylCoA_DH/oxidase_NM_dom_sf"/>
</dbReference>
<keyword evidence="7 14" id="KW-0560">Oxidoreductase</keyword>
<comment type="similarity">
    <text evidence="3 14">Belongs to the acyl-CoA dehydrogenase family.</text>
</comment>
<dbReference type="PANTHER" id="PTHR43884">
    <property type="entry name" value="ACYL-COA DEHYDROGENASE"/>
    <property type="match status" value="1"/>
</dbReference>
<sequence>MAALSQLISFSRASCRLSSVTKAWRVLPQGSATTLGSVRHVSGLVELPETHEMLRKTCRDFAEAELQPHASAFDKQGRVPQETVKAMGELGLMALATPEDYGGTGMDYLAYAVAMEEISRGCASAGVIMSVNNSLYIGPIQMFGSEKQKQDFISPFTDGNQVGCFALSEPGNGSDAGAASTTAKEDGGNYILNGTKAWITNGFESKATVVFATTDKAKKHKGISAFVVPKPIEGLSLGKKEDKLGIRGSSTCNLIFEDCKIPKENLLGQPGNGFKIAMMTLDAGRIGIAGQALGIAQAAFDCAIDYAGKRIAFNAPILKMQIIQQKLADMALRIESARLLTYKAAALKDAGKPFGKLAAMAKLSASETATFCSHQSIQVLGGMGYVSDMPAERHYRDARITEIYEGTSEIQRLVIAGSLIKEYQCL</sequence>
<feature type="domain" description="Acyl-CoA dehydrogenase/oxidase N-terminal" evidence="17">
    <location>
        <begin position="49"/>
        <end position="159"/>
    </location>
</feature>
<comment type="function">
    <text evidence="10">Short-chain specific acyl-CoA dehydrogenase is one of the acyl-CoA dehydrogenases that catalyze the first step of mitochondrial fatty acid beta-oxidation, an aerobic process breaking down fatty acids into acetyl-CoA and allowing the production of energy from fats. The first step of fatty acid beta-oxidation consists in the removal of one hydrogen from C-2 and C-3 of the straight-chain fatty acyl-CoA thioester, resulting in the formation of trans-2-enoyl-CoA. Among the different mitochondrial acyl-CoA dehydrogenases, short-chain specific acyl-CoA dehydrogenase acts specifically on acyl-CoAs with saturated 4 to 6 carbons long primary chains.</text>
</comment>
<dbReference type="Gene3D" id="1.10.540.10">
    <property type="entry name" value="Acyl-CoA dehydrogenase/oxidase, N-terminal domain"/>
    <property type="match status" value="1"/>
</dbReference>
<dbReference type="Pfam" id="PF00441">
    <property type="entry name" value="Acyl-CoA_dh_1"/>
    <property type="match status" value="1"/>
</dbReference>
<dbReference type="FunFam" id="1.20.140.10:FF:000004">
    <property type="entry name" value="Acyl-CoA dehydrogenase FadE25"/>
    <property type="match status" value="1"/>
</dbReference>
<dbReference type="SUPFAM" id="SSF47203">
    <property type="entry name" value="Acyl-CoA dehydrogenase C-terminal domain-like"/>
    <property type="match status" value="1"/>
</dbReference>
<dbReference type="Pfam" id="PF02770">
    <property type="entry name" value="Acyl-CoA_dh_M"/>
    <property type="match status" value="1"/>
</dbReference>
<dbReference type="GO" id="GO:0033539">
    <property type="term" value="P:fatty acid beta-oxidation using acyl-CoA dehydrogenase"/>
    <property type="evidence" value="ECO:0007669"/>
    <property type="project" value="TreeGrafter"/>
</dbReference>
<dbReference type="InterPro" id="IPR036250">
    <property type="entry name" value="AcylCo_DH-like_C"/>
</dbReference>
<evidence type="ECO:0000256" key="8">
    <source>
        <dbReference type="ARBA" id="ARBA00031895"/>
    </source>
</evidence>
<dbReference type="PROSITE" id="PS00073">
    <property type="entry name" value="ACYL_COA_DH_2"/>
    <property type="match status" value="1"/>
</dbReference>
<comment type="pathway">
    <text evidence="2">Lipid metabolism; mitochondrial fatty acid beta-oxidation.</text>
</comment>
<dbReference type="GO" id="GO:0050660">
    <property type="term" value="F:flavin adenine dinucleotide binding"/>
    <property type="evidence" value="ECO:0007669"/>
    <property type="project" value="InterPro"/>
</dbReference>
<evidence type="ECO:0000256" key="9">
    <source>
        <dbReference type="ARBA" id="ARBA00044204"/>
    </source>
</evidence>
<accession>A0A0N7ZAQ3</accession>
<dbReference type="FunFam" id="1.10.540.10:FF:000002">
    <property type="entry name" value="Acyl-CoA dehydrogenase FadE19"/>
    <property type="match status" value="1"/>
</dbReference>
<evidence type="ECO:0000259" key="17">
    <source>
        <dbReference type="Pfam" id="PF02771"/>
    </source>
</evidence>
<feature type="domain" description="Acyl-CoA oxidase/dehydrogenase middle" evidence="16">
    <location>
        <begin position="164"/>
        <end position="259"/>
    </location>
</feature>
<feature type="domain" description="Acyl-CoA dehydrogenase/oxidase C-terminal" evidence="15">
    <location>
        <begin position="271"/>
        <end position="418"/>
    </location>
</feature>
<comment type="cofactor">
    <cofactor evidence="1 14">
        <name>FAD</name>
        <dbReference type="ChEBI" id="CHEBI:57692"/>
    </cofactor>
</comment>
<dbReference type="GO" id="GO:0016937">
    <property type="term" value="F:short-chain fatty acyl-CoA dehydrogenase activity"/>
    <property type="evidence" value="ECO:0007669"/>
    <property type="project" value="UniProtKB-EC"/>
</dbReference>
<dbReference type="Pfam" id="PF02771">
    <property type="entry name" value="Acyl-CoA_dh_N"/>
    <property type="match status" value="1"/>
</dbReference>
<dbReference type="InterPro" id="IPR009075">
    <property type="entry name" value="AcylCo_DH/oxidase_C"/>
</dbReference>
<dbReference type="EMBL" id="GDRN01095577">
    <property type="protein sequence ID" value="JAI59488.1"/>
    <property type="molecule type" value="Transcribed_RNA"/>
</dbReference>
<evidence type="ECO:0000256" key="2">
    <source>
        <dbReference type="ARBA" id="ARBA00005198"/>
    </source>
</evidence>
<keyword evidence="6 14" id="KW-0274">FAD</keyword>
<dbReference type="CDD" id="cd01158">
    <property type="entry name" value="SCAD_SBCAD"/>
    <property type="match status" value="1"/>
</dbReference>
<dbReference type="InterPro" id="IPR046373">
    <property type="entry name" value="Acyl-CoA_Oxase/DH_mid-dom_sf"/>
</dbReference>
<dbReference type="PANTHER" id="PTHR43884:SF12">
    <property type="entry name" value="ISOVALERYL-COA DEHYDROGENASE, MITOCHONDRIAL-RELATED"/>
    <property type="match status" value="1"/>
</dbReference>
<dbReference type="GO" id="GO:0005739">
    <property type="term" value="C:mitochondrion"/>
    <property type="evidence" value="ECO:0007669"/>
    <property type="project" value="TreeGrafter"/>
</dbReference>
<protein>
    <recommendedName>
        <fullName evidence="9">Short-chain specific acyl-CoA dehydrogenase, mitochondrial</fullName>
        <ecNumber evidence="4">1.3.8.1</ecNumber>
    </recommendedName>
    <alternativeName>
        <fullName evidence="8">Butyryl-CoA dehydrogenase</fullName>
    </alternativeName>
</protein>
<evidence type="ECO:0000256" key="10">
    <source>
        <dbReference type="ARBA" id="ARBA00045387"/>
    </source>
</evidence>
<evidence type="ECO:0000256" key="3">
    <source>
        <dbReference type="ARBA" id="ARBA00009347"/>
    </source>
</evidence>
<dbReference type="SUPFAM" id="SSF56645">
    <property type="entry name" value="Acyl-CoA dehydrogenase NM domain-like"/>
    <property type="match status" value="1"/>
</dbReference>
<evidence type="ECO:0000256" key="13">
    <source>
        <dbReference type="ARBA" id="ARBA00050758"/>
    </source>
</evidence>
<dbReference type="Gene3D" id="1.20.140.10">
    <property type="entry name" value="Butyryl-CoA Dehydrogenase, subunit A, domain 3"/>
    <property type="match status" value="1"/>
</dbReference>
<dbReference type="PROSITE" id="PS00072">
    <property type="entry name" value="ACYL_COA_DH_1"/>
    <property type="match status" value="1"/>
</dbReference>
<evidence type="ECO:0000256" key="6">
    <source>
        <dbReference type="ARBA" id="ARBA00022827"/>
    </source>
</evidence>
<dbReference type="GO" id="GO:0046359">
    <property type="term" value="P:butyrate catabolic process"/>
    <property type="evidence" value="ECO:0007669"/>
    <property type="project" value="TreeGrafter"/>
</dbReference>
<dbReference type="FunFam" id="2.40.110.10:FF:000001">
    <property type="entry name" value="Acyl-CoA dehydrogenase, mitochondrial"/>
    <property type="match status" value="1"/>
</dbReference>